<dbReference type="Proteomes" id="UP000229897">
    <property type="component" value="Chromosome"/>
</dbReference>
<feature type="chain" id="PRO_5013763415" evidence="1">
    <location>
        <begin position="22"/>
        <end position="116"/>
    </location>
</feature>
<evidence type="ECO:0000313" key="2">
    <source>
        <dbReference type="EMBL" id="ATQ76955.1"/>
    </source>
</evidence>
<dbReference type="EMBL" id="CP024608">
    <property type="protein sequence ID" value="ATQ76955.1"/>
    <property type="molecule type" value="Genomic_DNA"/>
</dbReference>
<sequence>MKFATLAAAALLALSAGAALADVTEQDAIQAQVASAMASGDYALAKCPKLSVDKERLAEQIKRSGKTAEQLRATEEYAEQRNVVETMAKGEKGFMVCMVLSRAHGGYGRGIIVEKE</sequence>
<dbReference type="RefSeq" id="WP_099878679.1">
    <property type="nucleotide sequence ID" value="NZ_CP024608.1"/>
</dbReference>
<accession>A0A2D2DPQ4</accession>
<dbReference type="KEGG" id="mass:CR152_22410"/>
<evidence type="ECO:0000313" key="3">
    <source>
        <dbReference type="Proteomes" id="UP000229897"/>
    </source>
</evidence>
<evidence type="ECO:0000256" key="1">
    <source>
        <dbReference type="SAM" id="SignalP"/>
    </source>
</evidence>
<keyword evidence="3" id="KW-1185">Reference proteome</keyword>
<feature type="signal peptide" evidence="1">
    <location>
        <begin position="1"/>
        <end position="21"/>
    </location>
</feature>
<protein>
    <submittedName>
        <fullName evidence="2">Uncharacterized protein</fullName>
    </submittedName>
</protein>
<keyword evidence="1" id="KW-0732">Signal</keyword>
<dbReference type="OrthoDB" id="9156613at2"/>
<dbReference type="AlphaFoldDB" id="A0A2D2DPQ4"/>
<proteinExistence type="predicted"/>
<name>A0A2D2DPQ4_9BURK</name>
<organism evidence="2 3">
    <name type="scientific">Massilia violaceinigra</name>
    <dbReference type="NCBI Taxonomy" id="2045208"/>
    <lineage>
        <taxon>Bacteria</taxon>
        <taxon>Pseudomonadati</taxon>
        <taxon>Pseudomonadota</taxon>
        <taxon>Betaproteobacteria</taxon>
        <taxon>Burkholderiales</taxon>
        <taxon>Oxalobacteraceae</taxon>
        <taxon>Telluria group</taxon>
        <taxon>Massilia</taxon>
    </lineage>
</organism>
<reference evidence="2" key="1">
    <citation type="submission" date="2017-10" db="EMBL/GenBank/DDBJ databases">
        <title>Massilia psychrophilum sp. nov., a novel purple-pigmented bacterium isolated from Tianshan glacier, Xinjiang Municipality, China.</title>
        <authorList>
            <person name="Wang H."/>
        </authorList>
    </citation>
    <scope>NUCLEOTIDE SEQUENCE [LARGE SCALE GENOMIC DNA]</scope>
    <source>
        <strain evidence="2">B2</strain>
    </source>
</reference>
<gene>
    <name evidence="2" type="ORF">CR152_22410</name>
</gene>